<protein>
    <recommendedName>
        <fullName evidence="2">S1 motif domain-containing protein</fullName>
    </recommendedName>
</protein>
<accession>A0A6C0JU98</accession>
<dbReference type="AlphaFoldDB" id="A0A6C0JU98"/>
<sequence length="200" mass="22336">MSTTSVVQSANKADMLRRKQIRGNQIFSQAIIHHRLSLSIVYIDGNIKQTLQDKIEFDIGGKCIVDGFVKTGSCKVLSYSCGRLQGSDVTFDVVLECLICCPVEGMIIDCVAKFITETAGIKAELESSPSPLILYIARDHHYKHAEFNNVRIGDKLKAKIIGQRYELNDTYISIIAELVSYTSSEVKQTQFTIKKSQLKP</sequence>
<evidence type="ECO:0000313" key="1">
    <source>
        <dbReference type="EMBL" id="QHU09119.1"/>
    </source>
</evidence>
<evidence type="ECO:0008006" key="2">
    <source>
        <dbReference type="Google" id="ProtNLM"/>
    </source>
</evidence>
<name>A0A6C0JU98_9ZZZZ</name>
<organism evidence="1">
    <name type="scientific">viral metagenome</name>
    <dbReference type="NCBI Taxonomy" id="1070528"/>
    <lineage>
        <taxon>unclassified sequences</taxon>
        <taxon>metagenomes</taxon>
        <taxon>organismal metagenomes</taxon>
    </lineage>
</organism>
<reference evidence="1" key="1">
    <citation type="journal article" date="2020" name="Nature">
        <title>Giant virus diversity and host interactions through global metagenomics.</title>
        <authorList>
            <person name="Schulz F."/>
            <person name="Roux S."/>
            <person name="Paez-Espino D."/>
            <person name="Jungbluth S."/>
            <person name="Walsh D.A."/>
            <person name="Denef V.J."/>
            <person name="McMahon K.D."/>
            <person name="Konstantinidis K.T."/>
            <person name="Eloe-Fadrosh E.A."/>
            <person name="Kyrpides N.C."/>
            <person name="Woyke T."/>
        </authorList>
    </citation>
    <scope>NUCLEOTIDE SEQUENCE</scope>
    <source>
        <strain evidence="1">GVMAG-S-1074260-58</strain>
    </source>
</reference>
<proteinExistence type="predicted"/>
<dbReference type="EMBL" id="MN740705">
    <property type="protein sequence ID" value="QHU09119.1"/>
    <property type="molecule type" value="Genomic_DNA"/>
</dbReference>